<feature type="domain" description="GFO/IDH/MocA-like oxidoreductase" evidence="5">
    <location>
        <begin position="148"/>
        <end position="260"/>
    </location>
</feature>
<feature type="domain" description="Gfo/Idh/MocA-like oxidoreductase N-terminal" evidence="4">
    <location>
        <begin position="21"/>
        <end position="136"/>
    </location>
</feature>
<evidence type="ECO:0000256" key="1">
    <source>
        <dbReference type="ARBA" id="ARBA00010928"/>
    </source>
</evidence>
<dbReference type="Pfam" id="PF22725">
    <property type="entry name" value="GFO_IDH_MocA_C3"/>
    <property type="match status" value="1"/>
</dbReference>
<dbReference type="Pfam" id="PF01408">
    <property type="entry name" value="GFO_IDH_MocA"/>
    <property type="match status" value="1"/>
</dbReference>
<evidence type="ECO:0000256" key="2">
    <source>
        <dbReference type="ARBA" id="ARBA00023002"/>
    </source>
</evidence>
<comment type="similarity">
    <text evidence="1">Belongs to the Gfo/Idh/MocA family.</text>
</comment>
<dbReference type="InterPro" id="IPR000683">
    <property type="entry name" value="Gfo/Idh/MocA-like_OxRdtase_N"/>
</dbReference>
<dbReference type="Gene3D" id="3.30.360.10">
    <property type="entry name" value="Dihydrodipicolinate Reductase, domain 2"/>
    <property type="match status" value="1"/>
</dbReference>
<dbReference type="InterPro" id="IPR055170">
    <property type="entry name" value="GFO_IDH_MocA-like_dom"/>
</dbReference>
<accession>A0A7J5BAP5</accession>
<evidence type="ECO:0000313" key="6">
    <source>
        <dbReference type="EMBL" id="KAB1642319.1"/>
    </source>
</evidence>
<dbReference type="PANTHER" id="PTHR22604">
    <property type="entry name" value="OXIDOREDUCTASES"/>
    <property type="match status" value="1"/>
</dbReference>
<dbReference type="SUPFAM" id="SSF51735">
    <property type="entry name" value="NAD(P)-binding Rossmann-fold domains"/>
    <property type="match status" value="1"/>
</dbReference>
<evidence type="ECO:0000313" key="7">
    <source>
        <dbReference type="Proteomes" id="UP000433493"/>
    </source>
</evidence>
<proteinExistence type="inferred from homology"/>
<dbReference type="InterPro" id="IPR036291">
    <property type="entry name" value="NAD(P)-bd_dom_sf"/>
</dbReference>
<dbReference type="AlphaFoldDB" id="A0A7J5BAP5"/>
<protein>
    <submittedName>
        <fullName evidence="6">Gfo/Idh/MocA family oxidoreductase</fullName>
    </submittedName>
</protein>
<dbReference type="GO" id="GO:0016491">
    <property type="term" value="F:oxidoreductase activity"/>
    <property type="evidence" value="ECO:0007669"/>
    <property type="project" value="UniProtKB-KW"/>
</dbReference>
<evidence type="ECO:0000259" key="5">
    <source>
        <dbReference type="Pfam" id="PF22725"/>
    </source>
</evidence>
<dbReference type="Proteomes" id="UP000433493">
    <property type="component" value="Unassembled WGS sequence"/>
</dbReference>
<dbReference type="PANTHER" id="PTHR22604:SF105">
    <property type="entry name" value="TRANS-1,2-DIHYDROBENZENE-1,2-DIOL DEHYDROGENASE"/>
    <property type="match status" value="1"/>
</dbReference>
<evidence type="ECO:0000256" key="3">
    <source>
        <dbReference type="ARBA" id="ARBA00023027"/>
    </source>
</evidence>
<reference evidence="6 7" key="1">
    <citation type="submission" date="2019-09" db="EMBL/GenBank/DDBJ databases">
        <title>Phylogeny of genus Pseudoclavibacter and closely related genus.</title>
        <authorList>
            <person name="Li Y."/>
        </authorList>
    </citation>
    <scope>NUCLEOTIDE SEQUENCE [LARGE SCALE GENOMIC DNA]</scope>
    <source>
        <strain evidence="6 7">KCTC 13959</strain>
    </source>
</reference>
<gene>
    <name evidence="6" type="ORF">F8O05_10910</name>
</gene>
<dbReference type="Gene3D" id="3.40.50.720">
    <property type="entry name" value="NAD(P)-binding Rossmann-like Domain"/>
    <property type="match status" value="1"/>
</dbReference>
<evidence type="ECO:0000259" key="4">
    <source>
        <dbReference type="Pfam" id="PF01408"/>
    </source>
</evidence>
<dbReference type="EMBL" id="WBKB01000006">
    <property type="protein sequence ID" value="KAB1642319.1"/>
    <property type="molecule type" value="Genomic_DNA"/>
</dbReference>
<organism evidence="6 7">
    <name type="scientific">Gulosibacter chungangensis</name>
    <dbReference type="NCBI Taxonomy" id="979746"/>
    <lineage>
        <taxon>Bacteria</taxon>
        <taxon>Bacillati</taxon>
        <taxon>Actinomycetota</taxon>
        <taxon>Actinomycetes</taxon>
        <taxon>Micrococcales</taxon>
        <taxon>Microbacteriaceae</taxon>
        <taxon>Gulosibacter</taxon>
    </lineage>
</organism>
<sequence length="340" mass="37150">MTERNLPTPQVPEPHSAPVKRWAILGTGWIASQFVQALQAHTNQQVVAVGSRNLARAEEFAAKHGIAQAFGSYEELVEADVDVVYVATGHLDHFEHAKLAIEAGKPVLVEKPITPRLNDTQELVELARERGVFLMEAVWTLALPKFSVVRQILEQGLLGEIEEVSANLGERLVDHHRAMDPAQGGGAMNDIGTYVMMFANEMIPGLKVIAAHGQRHPEHGSIGQFHALLTDADDRIATVSASMLADTPTTAYVAGTEATLVLDHIFYQPGPLTVRFHDTGEELRYTEPAVAHTALFWEALEVARCLDEGLTESPLRPLDQTIASISLMESARELMGDPLP</sequence>
<dbReference type="SUPFAM" id="SSF55347">
    <property type="entry name" value="Glyceraldehyde-3-phosphate dehydrogenase-like, C-terminal domain"/>
    <property type="match status" value="1"/>
</dbReference>
<comment type="caution">
    <text evidence="6">The sequence shown here is derived from an EMBL/GenBank/DDBJ whole genome shotgun (WGS) entry which is preliminary data.</text>
</comment>
<dbReference type="InterPro" id="IPR050984">
    <property type="entry name" value="Gfo/Idh/MocA_domain"/>
</dbReference>
<dbReference type="GO" id="GO:0000166">
    <property type="term" value="F:nucleotide binding"/>
    <property type="evidence" value="ECO:0007669"/>
    <property type="project" value="InterPro"/>
</dbReference>
<dbReference type="RefSeq" id="WP_158052774.1">
    <property type="nucleotide sequence ID" value="NZ_WBKB01000006.1"/>
</dbReference>
<name>A0A7J5BAP5_9MICO</name>
<keyword evidence="7" id="KW-1185">Reference proteome</keyword>
<keyword evidence="3" id="KW-0520">NAD</keyword>
<keyword evidence="2" id="KW-0560">Oxidoreductase</keyword>
<dbReference type="OrthoDB" id="9815825at2"/>